<keyword evidence="4" id="KW-0408">Iron</keyword>
<dbReference type="InterPro" id="IPR001041">
    <property type="entry name" value="2Fe-2S_ferredoxin-type"/>
</dbReference>
<dbReference type="PROSITE" id="PS51085">
    <property type="entry name" value="2FE2S_FER_2"/>
    <property type="match status" value="1"/>
</dbReference>
<dbReference type="Gene3D" id="1.10.150.120">
    <property type="entry name" value="[2Fe-2S]-binding domain"/>
    <property type="match status" value="1"/>
</dbReference>
<dbReference type="HOGENOM" id="CLU_052511_3_1_0"/>
<dbReference type="InterPro" id="IPR012675">
    <property type="entry name" value="Beta-grasp_dom_sf"/>
</dbReference>
<dbReference type="InterPro" id="IPR051452">
    <property type="entry name" value="Diverse_Oxidoreductases"/>
</dbReference>
<dbReference type="SUPFAM" id="SSF47741">
    <property type="entry name" value="CO dehydrogenase ISP C-domain like"/>
    <property type="match status" value="1"/>
</dbReference>
<gene>
    <name evidence="7" type="ordered locus">Acid_7218</name>
</gene>
<dbReference type="PROSITE" id="PS00197">
    <property type="entry name" value="2FE2S_FER_1"/>
    <property type="match status" value="1"/>
</dbReference>
<protein>
    <submittedName>
        <fullName evidence="7">(2Fe-2S)-binding domain protein</fullName>
    </submittedName>
</protein>
<dbReference type="GO" id="GO:0046872">
    <property type="term" value="F:metal ion binding"/>
    <property type="evidence" value="ECO:0007669"/>
    <property type="project" value="UniProtKB-KW"/>
</dbReference>
<feature type="domain" description="2Fe-2S ferredoxin-type" evidence="6">
    <location>
        <begin position="3"/>
        <end position="79"/>
    </location>
</feature>
<evidence type="ECO:0000259" key="6">
    <source>
        <dbReference type="PROSITE" id="PS51085"/>
    </source>
</evidence>
<evidence type="ECO:0000313" key="7">
    <source>
        <dbReference type="EMBL" id="ABJ88129.1"/>
    </source>
</evidence>
<dbReference type="InParanoid" id="Q01QE1"/>
<dbReference type="eggNOG" id="COG2080">
    <property type="taxonomic scope" value="Bacteria"/>
</dbReference>
<keyword evidence="3" id="KW-0560">Oxidoreductase</keyword>
<keyword evidence="5" id="KW-0411">Iron-sulfur</keyword>
<dbReference type="GO" id="GO:0016491">
    <property type="term" value="F:oxidoreductase activity"/>
    <property type="evidence" value="ECO:0007669"/>
    <property type="project" value="UniProtKB-KW"/>
</dbReference>
<dbReference type="EMBL" id="CP000473">
    <property type="protein sequence ID" value="ABJ88129.1"/>
    <property type="molecule type" value="Genomic_DNA"/>
</dbReference>
<dbReference type="FunCoup" id="Q01QE1">
    <property type="interactions" value="221"/>
</dbReference>
<dbReference type="SUPFAM" id="SSF54292">
    <property type="entry name" value="2Fe-2S ferredoxin-like"/>
    <property type="match status" value="1"/>
</dbReference>
<dbReference type="Pfam" id="PF01799">
    <property type="entry name" value="Fer2_2"/>
    <property type="match status" value="1"/>
</dbReference>
<evidence type="ECO:0000256" key="2">
    <source>
        <dbReference type="ARBA" id="ARBA00022723"/>
    </source>
</evidence>
<dbReference type="InterPro" id="IPR036884">
    <property type="entry name" value="2Fe-2S-bd_dom_sf"/>
</dbReference>
<evidence type="ECO:0000256" key="1">
    <source>
        <dbReference type="ARBA" id="ARBA00022714"/>
    </source>
</evidence>
<organism evidence="7">
    <name type="scientific">Solibacter usitatus (strain Ellin6076)</name>
    <dbReference type="NCBI Taxonomy" id="234267"/>
    <lineage>
        <taxon>Bacteria</taxon>
        <taxon>Pseudomonadati</taxon>
        <taxon>Acidobacteriota</taxon>
        <taxon>Terriglobia</taxon>
        <taxon>Bryobacterales</taxon>
        <taxon>Solibacteraceae</taxon>
        <taxon>Candidatus Solibacter</taxon>
    </lineage>
</organism>
<dbReference type="Gene3D" id="3.10.20.30">
    <property type="match status" value="1"/>
</dbReference>
<dbReference type="FunFam" id="1.10.150.120:FF:000003">
    <property type="entry name" value="Carbon monoxide dehydrogenase, small subunit"/>
    <property type="match status" value="1"/>
</dbReference>
<accession>Q01QE1</accession>
<name>Q01QE1_SOLUE</name>
<dbReference type="KEGG" id="sus:Acid_7218"/>
<dbReference type="GO" id="GO:0051537">
    <property type="term" value="F:2 iron, 2 sulfur cluster binding"/>
    <property type="evidence" value="ECO:0007669"/>
    <property type="project" value="UniProtKB-KW"/>
</dbReference>
<dbReference type="OrthoDB" id="9796880at2"/>
<evidence type="ECO:0000256" key="3">
    <source>
        <dbReference type="ARBA" id="ARBA00023002"/>
    </source>
</evidence>
<dbReference type="PANTHER" id="PTHR44379">
    <property type="entry name" value="OXIDOREDUCTASE WITH IRON-SULFUR SUBUNIT"/>
    <property type="match status" value="1"/>
</dbReference>
<sequence>MARVTELLVNGSRRRIDVDPDRTLLSVLRDDLDLTGAKFGCGEGQCAACTVLVDGVATKSCLTRIGSVGAKGVVTIEGLAPEGKLHPVQQAFLDADALQCGYCTPGMILGAVALLKRTPNPSESEIASGMNGHICRCGTYPRVVRAIRSAAGQGGRA</sequence>
<dbReference type="InterPro" id="IPR006058">
    <property type="entry name" value="2Fe2S_fd_BS"/>
</dbReference>
<dbReference type="Pfam" id="PF00111">
    <property type="entry name" value="Fer2"/>
    <property type="match status" value="1"/>
</dbReference>
<dbReference type="STRING" id="234267.Acid_7218"/>
<dbReference type="InterPro" id="IPR036010">
    <property type="entry name" value="2Fe-2S_ferredoxin-like_sf"/>
</dbReference>
<evidence type="ECO:0000256" key="4">
    <source>
        <dbReference type="ARBA" id="ARBA00023004"/>
    </source>
</evidence>
<reference evidence="7" key="1">
    <citation type="submission" date="2006-10" db="EMBL/GenBank/DDBJ databases">
        <title>Complete sequence of Solibacter usitatus Ellin6076.</title>
        <authorList>
            <consortium name="US DOE Joint Genome Institute"/>
            <person name="Copeland A."/>
            <person name="Lucas S."/>
            <person name="Lapidus A."/>
            <person name="Barry K."/>
            <person name="Detter J.C."/>
            <person name="Glavina del Rio T."/>
            <person name="Hammon N."/>
            <person name="Israni S."/>
            <person name="Dalin E."/>
            <person name="Tice H."/>
            <person name="Pitluck S."/>
            <person name="Thompson L.S."/>
            <person name="Brettin T."/>
            <person name="Bruce D."/>
            <person name="Han C."/>
            <person name="Tapia R."/>
            <person name="Gilna P."/>
            <person name="Schmutz J."/>
            <person name="Larimer F."/>
            <person name="Land M."/>
            <person name="Hauser L."/>
            <person name="Kyrpides N."/>
            <person name="Mikhailova N."/>
            <person name="Janssen P.H."/>
            <person name="Kuske C.R."/>
            <person name="Richardson P."/>
        </authorList>
    </citation>
    <scope>NUCLEOTIDE SEQUENCE</scope>
    <source>
        <strain evidence="7">Ellin6076</strain>
    </source>
</reference>
<dbReference type="AlphaFoldDB" id="Q01QE1"/>
<dbReference type="PANTHER" id="PTHR44379:SF2">
    <property type="entry name" value="BLR6218 PROTEIN"/>
    <property type="match status" value="1"/>
</dbReference>
<dbReference type="InterPro" id="IPR002888">
    <property type="entry name" value="2Fe-2S-bd"/>
</dbReference>
<proteinExistence type="predicted"/>
<dbReference type="CDD" id="cd00207">
    <property type="entry name" value="fer2"/>
    <property type="match status" value="1"/>
</dbReference>
<keyword evidence="2" id="KW-0479">Metal-binding</keyword>
<keyword evidence="1" id="KW-0001">2Fe-2S</keyword>
<evidence type="ECO:0000256" key="5">
    <source>
        <dbReference type="ARBA" id="ARBA00023014"/>
    </source>
</evidence>